<organism evidence="2 3">
    <name type="scientific">Myroides odoratus</name>
    <name type="common">Flavobacterium odoratum</name>
    <dbReference type="NCBI Taxonomy" id="256"/>
    <lineage>
        <taxon>Bacteria</taxon>
        <taxon>Pseudomonadati</taxon>
        <taxon>Bacteroidota</taxon>
        <taxon>Flavobacteriia</taxon>
        <taxon>Flavobacteriales</taxon>
        <taxon>Flavobacteriaceae</taxon>
        <taxon>Myroides</taxon>
    </lineage>
</organism>
<keyword evidence="1" id="KW-0732">Signal</keyword>
<protein>
    <submittedName>
        <fullName evidence="2">Uncharacterized protein</fullName>
    </submittedName>
</protein>
<keyword evidence="3" id="KW-1185">Reference proteome</keyword>
<evidence type="ECO:0000313" key="3">
    <source>
        <dbReference type="Proteomes" id="UP000255024"/>
    </source>
</evidence>
<accession>A0A378U146</accession>
<dbReference type="Proteomes" id="UP000255024">
    <property type="component" value="Unassembled WGS sequence"/>
</dbReference>
<dbReference type="EMBL" id="UGQL01000002">
    <property type="protein sequence ID" value="STZ68887.1"/>
    <property type="molecule type" value="Genomic_DNA"/>
</dbReference>
<gene>
    <name evidence="2" type="ORF">NCTC11179_02368</name>
</gene>
<dbReference type="RefSeq" id="WP_115091755.1">
    <property type="nucleotide sequence ID" value="NZ_CP068107.1"/>
</dbReference>
<evidence type="ECO:0000313" key="2">
    <source>
        <dbReference type="EMBL" id="STZ68887.1"/>
    </source>
</evidence>
<proteinExistence type="predicted"/>
<feature type="signal peptide" evidence="1">
    <location>
        <begin position="1"/>
        <end position="21"/>
    </location>
</feature>
<evidence type="ECO:0000256" key="1">
    <source>
        <dbReference type="SAM" id="SignalP"/>
    </source>
</evidence>
<name>A0A378U146_MYROD</name>
<sequence length="386" mass="41419">MKKLFMFLAVAGLATFGASCSSDDSKNDDPKQKDLVLSGKTDVKEGDAVTFTVKVGDKAEAGTDLYVAGEKVSNPYTFTKKGEFKVQAKKNGFNDSNVLTVKVSDKDVVGPDPKTLVLSVVGGNEVTVGQEVVFLVKDNEGATVTGATIKKANATVANPWTATEAGTFKFVASKDGYENSNEISVVVKEAPVLGENFVKIGNDAQSITVAQMSVNAQNINGQWAIYEYENEEDPTAAPYAIFNVRLGSVDAAGENWVYQNNNLLVVEQTDPEYYLFPGSSENNVLFGSSRMINFTNPQNPVVIQFAFADLTNMRFTRIEQGQSAETKLVYAIGNNEAEVDFNGSLGTSIGVIPVDANGNPVATARSNDGRKVSSITIPVSQLVRKK</sequence>
<dbReference type="PROSITE" id="PS51257">
    <property type="entry name" value="PROKAR_LIPOPROTEIN"/>
    <property type="match status" value="1"/>
</dbReference>
<dbReference type="AlphaFoldDB" id="A0A378U146"/>
<reference evidence="2 3" key="1">
    <citation type="submission" date="2018-06" db="EMBL/GenBank/DDBJ databases">
        <authorList>
            <consortium name="Pathogen Informatics"/>
            <person name="Doyle S."/>
        </authorList>
    </citation>
    <scope>NUCLEOTIDE SEQUENCE [LARGE SCALE GENOMIC DNA]</scope>
    <source>
        <strain evidence="2 3">NCTC11179</strain>
    </source>
</reference>
<feature type="chain" id="PRO_5016631426" evidence="1">
    <location>
        <begin position="22"/>
        <end position="386"/>
    </location>
</feature>